<evidence type="ECO:0000256" key="2">
    <source>
        <dbReference type="SAM" id="MobiDB-lite"/>
    </source>
</evidence>
<dbReference type="Proteomes" id="UP001418222">
    <property type="component" value="Unassembled WGS sequence"/>
</dbReference>
<comment type="similarity">
    <text evidence="1">Belongs to the complex I 49 kDa subunit family.</text>
</comment>
<keyword evidence="4" id="KW-1185">Reference proteome</keyword>
<feature type="compositionally biased region" description="Polar residues" evidence="2">
    <location>
        <begin position="61"/>
        <end position="81"/>
    </location>
</feature>
<proteinExistence type="inferred from homology"/>
<dbReference type="SUPFAM" id="SSF56762">
    <property type="entry name" value="HydB/Nqo4-like"/>
    <property type="match status" value="1"/>
</dbReference>
<accession>A0AAP0BH72</accession>
<evidence type="ECO:0000313" key="4">
    <source>
        <dbReference type="Proteomes" id="UP001418222"/>
    </source>
</evidence>
<protein>
    <submittedName>
        <fullName evidence="3">NADH dehydrogenase [ubiquinone] iron-sulfur protein 2</fullName>
    </submittedName>
</protein>
<gene>
    <name evidence="3" type="primary">NAD7</name>
    <name evidence="3" type="ORF">KSP39_PZI011608</name>
</gene>
<feature type="region of interest" description="Disordered" evidence="2">
    <location>
        <begin position="41"/>
        <end position="81"/>
    </location>
</feature>
<evidence type="ECO:0000313" key="3">
    <source>
        <dbReference type="EMBL" id="KAK8938539.1"/>
    </source>
</evidence>
<reference evidence="3 4" key="1">
    <citation type="journal article" date="2022" name="Nat. Plants">
        <title>Genomes of leafy and leafless Platanthera orchids illuminate the evolution of mycoheterotrophy.</title>
        <authorList>
            <person name="Li M.H."/>
            <person name="Liu K.W."/>
            <person name="Li Z."/>
            <person name="Lu H.C."/>
            <person name="Ye Q.L."/>
            <person name="Zhang D."/>
            <person name="Wang J.Y."/>
            <person name="Li Y.F."/>
            <person name="Zhong Z.M."/>
            <person name="Liu X."/>
            <person name="Yu X."/>
            <person name="Liu D.K."/>
            <person name="Tu X.D."/>
            <person name="Liu B."/>
            <person name="Hao Y."/>
            <person name="Liao X.Y."/>
            <person name="Jiang Y.T."/>
            <person name="Sun W.H."/>
            <person name="Chen J."/>
            <person name="Chen Y.Q."/>
            <person name="Ai Y."/>
            <person name="Zhai J.W."/>
            <person name="Wu S.S."/>
            <person name="Zhou Z."/>
            <person name="Hsiao Y.Y."/>
            <person name="Wu W.L."/>
            <person name="Chen Y.Y."/>
            <person name="Lin Y.F."/>
            <person name="Hsu J.L."/>
            <person name="Li C.Y."/>
            <person name="Wang Z.W."/>
            <person name="Zhao X."/>
            <person name="Zhong W.Y."/>
            <person name="Ma X.K."/>
            <person name="Ma L."/>
            <person name="Huang J."/>
            <person name="Chen G.Z."/>
            <person name="Huang M.Z."/>
            <person name="Huang L."/>
            <person name="Peng D.H."/>
            <person name="Luo Y.B."/>
            <person name="Zou S.Q."/>
            <person name="Chen S.P."/>
            <person name="Lan S."/>
            <person name="Tsai W.C."/>
            <person name="Van de Peer Y."/>
            <person name="Liu Z.J."/>
        </authorList>
    </citation>
    <scope>NUCLEOTIDE SEQUENCE [LARGE SCALE GENOMIC DNA]</scope>
    <source>
        <strain evidence="3">Lor287</strain>
    </source>
</reference>
<dbReference type="InterPro" id="IPR029014">
    <property type="entry name" value="NiFe-Hase_large"/>
</dbReference>
<feature type="region of interest" description="Disordered" evidence="2">
    <location>
        <begin position="1"/>
        <end position="26"/>
    </location>
</feature>
<sequence length="81" mass="9228">MRGDPHVRFQGDPAERPADAHPTRGTEKLIEYKTYLQALPFSDRSEGDRGHVVELDHRWSQRPTKTHVSTTTSPSDSQTWA</sequence>
<evidence type="ECO:0000256" key="1">
    <source>
        <dbReference type="ARBA" id="ARBA00005769"/>
    </source>
</evidence>
<feature type="compositionally biased region" description="Basic and acidic residues" evidence="2">
    <location>
        <begin position="43"/>
        <end position="59"/>
    </location>
</feature>
<dbReference type="EMBL" id="JBBWWQ010000009">
    <property type="protein sequence ID" value="KAK8938539.1"/>
    <property type="molecule type" value="Genomic_DNA"/>
</dbReference>
<dbReference type="AlphaFoldDB" id="A0AAP0BH72"/>
<comment type="caution">
    <text evidence="3">The sequence shown here is derived from an EMBL/GenBank/DDBJ whole genome shotgun (WGS) entry which is preliminary data.</text>
</comment>
<name>A0AAP0BH72_9ASPA</name>
<organism evidence="3 4">
    <name type="scientific">Platanthera zijinensis</name>
    <dbReference type="NCBI Taxonomy" id="2320716"/>
    <lineage>
        <taxon>Eukaryota</taxon>
        <taxon>Viridiplantae</taxon>
        <taxon>Streptophyta</taxon>
        <taxon>Embryophyta</taxon>
        <taxon>Tracheophyta</taxon>
        <taxon>Spermatophyta</taxon>
        <taxon>Magnoliopsida</taxon>
        <taxon>Liliopsida</taxon>
        <taxon>Asparagales</taxon>
        <taxon>Orchidaceae</taxon>
        <taxon>Orchidoideae</taxon>
        <taxon>Orchideae</taxon>
        <taxon>Orchidinae</taxon>
        <taxon>Platanthera</taxon>
    </lineage>
</organism>